<organism evidence="2 3">
    <name type="scientific">Marinobacter excellens LAMA 842</name>
    <dbReference type="NCBI Taxonomy" id="1306954"/>
    <lineage>
        <taxon>Bacteria</taxon>
        <taxon>Pseudomonadati</taxon>
        <taxon>Pseudomonadota</taxon>
        <taxon>Gammaproteobacteria</taxon>
        <taxon>Pseudomonadales</taxon>
        <taxon>Marinobacteraceae</taxon>
        <taxon>Marinobacter</taxon>
    </lineage>
</organism>
<dbReference type="Proteomes" id="UP000070282">
    <property type="component" value="Unassembled WGS sequence"/>
</dbReference>
<gene>
    <name evidence="2" type="ORF">J122_1841</name>
</gene>
<accession>A0A137SD08</accession>
<dbReference type="GeneID" id="94723371"/>
<keyword evidence="3" id="KW-1185">Reference proteome</keyword>
<dbReference type="InterPro" id="IPR009875">
    <property type="entry name" value="PilZ_domain"/>
</dbReference>
<reference evidence="3" key="1">
    <citation type="submission" date="2015-12" db="EMBL/GenBank/DDBJ databases">
        <authorList>
            <person name="Lima A."/>
            <person name="Farahani Zayas N."/>
            <person name="Castro Da Silva M.A."/>
            <person name="Cabral A."/>
            <person name="Pessatti M.L."/>
        </authorList>
    </citation>
    <scope>NUCLEOTIDE SEQUENCE [LARGE SCALE GENOMIC DNA]</scope>
    <source>
        <strain evidence="3">LAMA 842</strain>
    </source>
</reference>
<dbReference type="PATRIC" id="fig|1306954.6.peg.3815"/>
<protein>
    <recommendedName>
        <fullName evidence="1">PilZ domain-containing protein</fullName>
    </recommendedName>
</protein>
<evidence type="ECO:0000313" key="2">
    <source>
        <dbReference type="EMBL" id="KXO10327.1"/>
    </source>
</evidence>
<feature type="domain" description="PilZ" evidence="1">
    <location>
        <begin position="6"/>
        <end position="95"/>
    </location>
</feature>
<dbReference type="SUPFAM" id="SSF141371">
    <property type="entry name" value="PilZ domain-like"/>
    <property type="match status" value="1"/>
</dbReference>
<sequence length="96" mass="10720">MKDYSEKRDFHRMQVNSRIEITNARGDTFTGICRDLSAAGMQLFIDEAVAVGSELRTRLEGADNQLPPLETVCEVIRCEPEGEGYLIGVNITEVTQ</sequence>
<dbReference type="Gene3D" id="2.40.10.220">
    <property type="entry name" value="predicted glycosyltransferase like domains"/>
    <property type="match status" value="1"/>
</dbReference>
<evidence type="ECO:0000259" key="1">
    <source>
        <dbReference type="Pfam" id="PF07238"/>
    </source>
</evidence>
<name>A0A137SD08_9GAMM</name>
<proteinExistence type="predicted"/>
<dbReference type="RefSeq" id="WP_061331896.1">
    <property type="nucleotide sequence ID" value="NZ_LOCO01000007.1"/>
</dbReference>
<comment type="caution">
    <text evidence="2">The sequence shown here is derived from an EMBL/GenBank/DDBJ whole genome shotgun (WGS) entry which is preliminary data.</text>
</comment>
<dbReference type="GO" id="GO:0035438">
    <property type="term" value="F:cyclic-di-GMP binding"/>
    <property type="evidence" value="ECO:0007669"/>
    <property type="project" value="InterPro"/>
</dbReference>
<evidence type="ECO:0000313" key="3">
    <source>
        <dbReference type="Proteomes" id="UP000070282"/>
    </source>
</evidence>
<dbReference type="Pfam" id="PF07238">
    <property type="entry name" value="PilZ"/>
    <property type="match status" value="1"/>
</dbReference>
<dbReference type="EMBL" id="LOCO01000007">
    <property type="protein sequence ID" value="KXO10327.1"/>
    <property type="molecule type" value="Genomic_DNA"/>
</dbReference>
<dbReference type="AlphaFoldDB" id="A0A137SD08"/>